<organism evidence="5 6">
    <name type="scientific">Candidatus Desantisbacteria bacterium CG07_land_8_20_14_0_80_39_15</name>
    <dbReference type="NCBI Taxonomy" id="1974549"/>
    <lineage>
        <taxon>Bacteria</taxon>
        <taxon>Candidatus Desantisiibacteriota</taxon>
    </lineage>
</organism>
<dbReference type="InterPro" id="IPR012338">
    <property type="entry name" value="Beta-lactam/transpept-like"/>
</dbReference>
<dbReference type="PANTHER" id="PTHR30627">
    <property type="entry name" value="PEPTIDOGLYCAN D,D-TRANSPEPTIDASE"/>
    <property type="match status" value="1"/>
</dbReference>
<dbReference type="Pfam" id="PF03793">
    <property type="entry name" value="PASTA"/>
    <property type="match status" value="1"/>
</dbReference>
<comment type="subcellular location">
    <subcellularLocation>
        <location evidence="1">Membrane</location>
    </subcellularLocation>
</comment>
<evidence type="ECO:0000313" key="5">
    <source>
        <dbReference type="EMBL" id="PIU51389.1"/>
    </source>
</evidence>
<evidence type="ECO:0000256" key="2">
    <source>
        <dbReference type="ARBA" id="ARBA00023136"/>
    </source>
</evidence>
<dbReference type="PANTHER" id="PTHR30627:SF1">
    <property type="entry name" value="PEPTIDOGLYCAN D,D-TRANSPEPTIDASE FTSI"/>
    <property type="match status" value="1"/>
</dbReference>
<dbReference type="Pfam" id="PF00905">
    <property type="entry name" value="Transpeptidase"/>
    <property type="match status" value="1"/>
</dbReference>
<dbReference type="CDD" id="cd06575">
    <property type="entry name" value="PASTA_Pbp2x-like_2"/>
    <property type="match status" value="1"/>
</dbReference>
<dbReference type="GO" id="GO:0005886">
    <property type="term" value="C:plasma membrane"/>
    <property type="evidence" value="ECO:0007669"/>
    <property type="project" value="TreeGrafter"/>
</dbReference>
<evidence type="ECO:0000256" key="1">
    <source>
        <dbReference type="ARBA" id="ARBA00004370"/>
    </source>
</evidence>
<protein>
    <submittedName>
        <fullName evidence="5">Penicillin-binding protein</fullName>
    </submittedName>
</protein>
<feature type="region of interest" description="Disordered" evidence="3">
    <location>
        <begin position="414"/>
        <end position="434"/>
    </location>
</feature>
<dbReference type="InterPro" id="IPR050515">
    <property type="entry name" value="Beta-lactam/transpept"/>
</dbReference>
<dbReference type="Gene3D" id="3.30.450.330">
    <property type="match status" value="1"/>
</dbReference>
<dbReference type="AlphaFoldDB" id="A0A2M6ZG89"/>
<dbReference type="GO" id="GO:0071555">
    <property type="term" value="P:cell wall organization"/>
    <property type="evidence" value="ECO:0007669"/>
    <property type="project" value="TreeGrafter"/>
</dbReference>
<evidence type="ECO:0000256" key="3">
    <source>
        <dbReference type="SAM" id="MobiDB-lite"/>
    </source>
</evidence>
<accession>A0A2M6ZG89</accession>
<dbReference type="PROSITE" id="PS51178">
    <property type="entry name" value="PASTA"/>
    <property type="match status" value="1"/>
</dbReference>
<feature type="compositionally biased region" description="Polar residues" evidence="3">
    <location>
        <begin position="416"/>
        <end position="428"/>
    </location>
</feature>
<dbReference type="SMART" id="SM00740">
    <property type="entry name" value="PASTA"/>
    <property type="match status" value="1"/>
</dbReference>
<dbReference type="InterPro" id="IPR005543">
    <property type="entry name" value="PASTA_dom"/>
</dbReference>
<dbReference type="SUPFAM" id="SSF54184">
    <property type="entry name" value="Penicillin-binding protein 2x (pbp-2x), c-terminal domain"/>
    <property type="match status" value="1"/>
</dbReference>
<dbReference type="GO" id="GO:0008658">
    <property type="term" value="F:penicillin binding"/>
    <property type="evidence" value="ECO:0007669"/>
    <property type="project" value="InterPro"/>
</dbReference>
<evidence type="ECO:0000259" key="4">
    <source>
        <dbReference type="PROSITE" id="PS51178"/>
    </source>
</evidence>
<feature type="non-terminal residue" evidence="5">
    <location>
        <position position="1"/>
    </location>
</feature>
<dbReference type="Proteomes" id="UP000229227">
    <property type="component" value="Unassembled WGS sequence"/>
</dbReference>
<dbReference type="Gene3D" id="3.30.10.20">
    <property type="match status" value="1"/>
</dbReference>
<dbReference type="EMBL" id="PEWN01000074">
    <property type="protein sequence ID" value="PIU51389.1"/>
    <property type="molecule type" value="Genomic_DNA"/>
</dbReference>
<proteinExistence type="predicted"/>
<dbReference type="Gene3D" id="3.40.710.10">
    <property type="entry name" value="DD-peptidase/beta-lactamase superfamily"/>
    <property type="match status" value="1"/>
</dbReference>
<sequence>ENSYDKYLRGTSIKAVIQKDGAGRNVFLKEQDSNFGWGAEGNEITLTIDEVIQHIAQREIKNALIKYRARNAIIIVMDPQTGEVLALANEPTFNPNEFSKYPAEYRRNKAVTDMFEPGSTFKIITASAAIEEEIVKVDDKFNCEDGIFKFKVGPGYRTVKDVHKYNILSFSEIIRYSSNIGMTKVGMKIGEDRLYDYICAFGFGESTEIGLCGESKGLLRPLNKWSKISITSIPYGQEIAVTPIQIITAVSAIANGGILMKPQVIRSIREYKGKTIFEFAPVSVRRVVSLRTSRKLMEMLEDAVENGTGIQAKIPGYRIAGKTGTSQKINPITKQYDPKNFVSSFIGYFPAENPKIIICVLIDEPKGEYYGGVVAAPVFKKVAHGIIDYLKIFSEKKSEESSLHFPSASIQREDNLTGNLSGPQNDTGEITMPDLTGKTMRSVIEILKKYSVKVILQGTGIVRSQSPAPGSSLKEGQEVLIKFGPNYEKPILKGVSGQR</sequence>
<name>A0A2M6ZG89_9BACT</name>
<dbReference type="SUPFAM" id="SSF56601">
    <property type="entry name" value="beta-lactamase/transpeptidase-like"/>
    <property type="match status" value="1"/>
</dbReference>
<evidence type="ECO:0000313" key="6">
    <source>
        <dbReference type="Proteomes" id="UP000229227"/>
    </source>
</evidence>
<feature type="domain" description="PASTA" evidence="4">
    <location>
        <begin position="422"/>
        <end position="485"/>
    </location>
</feature>
<comment type="caution">
    <text evidence="5">The sequence shown here is derived from an EMBL/GenBank/DDBJ whole genome shotgun (WGS) entry which is preliminary data.</text>
</comment>
<keyword evidence="2" id="KW-0472">Membrane</keyword>
<gene>
    <name evidence="5" type="ORF">COS91_04770</name>
</gene>
<reference evidence="6" key="1">
    <citation type="submission" date="2017-09" db="EMBL/GenBank/DDBJ databases">
        <title>Depth-based differentiation of microbial function through sediment-hosted aquifers and enrichment of novel symbionts in the deep terrestrial subsurface.</title>
        <authorList>
            <person name="Probst A.J."/>
            <person name="Ladd B."/>
            <person name="Jarett J.K."/>
            <person name="Geller-Mcgrath D.E."/>
            <person name="Sieber C.M.K."/>
            <person name="Emerson J.B."/>
            <person name="Anantharaman K."/>
            <person name="Thomas B.C."/>
            <person name="Malmstrom R."/>
            <person name="Stieglmeier M."/>
            <person name="Klingl A."/>
            <person name="Woyke T."/>
            <person name="Ryan C.M."/>
            <person name="Banfield J.F."/>
        </authorList>
    </citation>
    <scope>NUCLEOTIDE SEQUENCE [LARGE SCALE GENOMIC DNA]</scope>
</reference>
<dbReference type="InterPro" id="IPR001460">
    <property type="entry name" value="PCN-bd_Tpept"/>
</dbReference>